<feature type="domain" description="Schlafen AlbA-2" evidence="1">
    <location>
        <begin position="22"/>
        <end position="142"/>
    </location>
</feature>
<dbReference type="Gene3D" id="3.30.950.30">
    <property type="entry name" value="Schlafen, AAA domain"/>
    <property type="match status" value="1"/>
</dbReference>
<dbReference type="STRING" id="1073327.SAMN04488108_0703"/>
<sequence>MSKEKSEKFDEEFVNTLLKSKEGIYLEFKQKVSSNEKIAKTISSLANAEGGILVVGISDQKRIIGIDPDEEIYMINSAISSYCFPEPKIKIEVIRWVDPNPSPYENEEKSILKIVIPQSLDPIKAKTKNGDWKIYRREGDHTITLV</sequence>
<dbReference type="InterPro" id="IPR038461">
    <property type="entry name" value="Schlafen_AlbA_2_dom_sf"/>
</dbReference>
<dbReference type="OrthoDB" id="9810282at2"/>
<name>A0A1M7Z5S7_9BACT</name>
<evidence type="ECO:0000313" key="2">
    <source>
        <dbReference type="EMBL" id="SHO60297.1"/>
    </source>
</evidence>
<dbReference type="InterPro" id="IPR007421">
    <property type="entry name" value="Schlafen_AlbA_2_dom"/>
</dbReference>
<dbReference type="GO" id="GO:0003677">
    <property type="term" value="F:DNA binding"/>
    <property type="evidence" value="ECO:0007669"/>
    <property type="project" value="UniProtKB-KW"/>
</dbReference>
<dbReference type="Proteomes" id="UP000184609">
    <property type="component" value="Unassembled WGS sequence"/>
</dbReference>
<protein>
    <submittedName>
        <fullName evidence="2">Putative DNA-binding domain-containing protein</fullName>
    </submittedName>
</protein>
<dbReference type="PANTHER" id="PTHR30595">
    <property type="entry name" value="GLPR-RELATED TRANSCRIPTIONAL REPRESSOR"/>
    <property type="match status" value="1"/>
</dbReference>
<dbReference type="AlphaFoldDB" id="A0A1M7Z5S7"/>
<evidence type="ECO:0000313" key="3">
    <source>
        <dbReference type="Proteomes" id="UP000184609"/>
    </source>
</evidence>
<keyword evidence="2" id="KW-0238">DNA-binding</keyword>
<dbReference type="PANTHER" id="PTHR30595:SF6">
    <property type="entry name" value="SCHLAFEN ALBA-2 DOMAIN-CONTAINING PROTEIN"/>
    <property type="match status" value="1"/>
</dbReference>
<accession>A0A1M7Z5S7</accession>
<reference evidence="3" key="1">
    <citation type="submission" date="2016-12" db="EMBL/GenBank/DDBJ databases">
        <authorList>
            <person name="Varghese N."/>
            <person name="Submissions S."/>
        </authorList>
    </citation>
    <scope>NUCLEOTIDE SEQUENCE [LARGE SCALE GENOMIC DNA]</scope>
    <source>
        <strain evidence="3">DSM 25035</strain>
    </source>
</reference>
<gene>
    <name evidence="2" type="ORF">SAMN04488108_0703</name>
</gene>
<keyword evidence="3" id="KW-1185">Reference proteome</keyword>
<organism evidence="2 3">
    <name type="scientific">Algoriphagus zhangzhouensis</name>
    <dbReference type="NCBI Taxonomy" id="1073327"/>
    <lineage>
        <taxon>Bacteria</taxon>
        <taxon>Pseudomonadati</taxon>
        <taxon>Bacteroidota</taxon>
        <taxon>Cytophagia</taxon>
        <taxon>Cytophagales</taxon>
        <taxon>Cyclobacteriaceae</taxon>
        <taxon>Algoriphagus</taxon>
    </lineage>
</organism>
<evidence type="ECO:0000259" key="1">
    <source>
        <dbReference type="Pfam" id="PF04326"/>
    </source>
</evidence>
<proteinExistence type="predicted"/>
<dbReference type="EMBL" id="FRXN01000001">
    <property type="protein sequence ID" value="SHO60297.1"/>
    <property type="molecule type" value="Genomic_DNA"/>
</dbReference>
<dbReference type="RefSeq" id="WP_073570345.1">
    <property type="nucleotide sequence ID" value="NZ_FRXN01000001.1"/>
</dbReference>
<dbReference type="Pfam" id="PF04326">
    <property type="entry name" value="SLFN_AlbA_2"/>
    <property type="match status" value="1"/>
</dbReference>